<dbReference type="InterPro" id="IPR036890">
    <property type="entry name" value="HATPase_C_sf"/>
</dbReference>
<evidence type="ECO:0000256" key="2">
    <source>
        <dbReference type="ARBA" id="ARBA00023012"/>
    </source>
</evidence>
<dbReference type="CDD" id="cd16936">
    <property type="entry name" value="HATPase_RsbW-like"/>
    <property type="match status" value="1"/>
</dbReference>
<proteinExistence type="predicted"/>
<dbReference type="Proteomes" id="UP000663722">
    <property type="component" value="Chromosome"/>
</dbReference>
<evidence type="ECO:0000256" key="6">
    <source>
        <dbReference type="PROSITE-ProRule" id="PRU00169"/>
    </source>
</evidence>
<evidence type="ECO:0000256" key="5">
    <source>
        <dbReference type="ARBA" id="ARBA00023163"/>
    </source>
</evidence>
<dbReference type="PANTHER" id="PTHR48111:SF1">
    <property type="entry name" value="TWO-COMPONENT RESPONSE REGULATOR ORR33"/>
    <property type="match status" value="1"/>
</dbReference>
<evidence type="ECO:0000313" key="9">
    <source>
        <dbReference type="Proteomes" id="UP000663722"/>
    </source>
</evidence>
<reference evidence="8" key="1">
    <citation type="journal article" date="2021" name="Microb. Physiol.">
        <title>Proteogenomic Insights into the Physiology of Marine, Sulfate-Reducing, Filamentous Desulfonema limicola and Desulfonema magnum.</title>
        <authorList>
            <person name="Schnaars V."/>
            <person name="Wohlbrand L."/>
            <person name="Scheve S."/>
            <person name="Hinrichs C."/>
            <person name="Reinhardt R."/>
            <person name="Rabus R."/>
        </authorList>
    </citation>
    <scope>NUCLEOTIDE SEQUENCE</scope>
    <source>
        <strain evidence="8">4be13</strain>
    </source>
</reference>
<dbReference type="EMBL" id="CP061800">
    <property type="protein sequence ID" value="QTA88916.1"/>
    <property type="molecule type" value="Genomic_DNA"/>
</dbReference>
<dbReference type="GO" id="GO:0000156">
    <property type="term" value="F:phosphorelay response regulator activity"/>
    <property type="evidence" value="ECO:0007669"/>
    <property type="project" value="TreeGrafter"/>
</dbReference>
<dbReference type="GO" id="GO:0032993">
    <property type="term" value="C:protein-DNA complex"/>
    <property type="evidence" value="ECO:0007669"/>
    <property type="project" value="TreeGrafter"/>
</dbReference>
<keyword evidence="8" id="KW-0808">Transferase</keyword>
<evidence type="ECO:0000256" key="3">
    <source>
        <dbReference type="ARBA" id="ARBA00023015"/>
    </source>
</evidence>
<dbReference type="RefSeq" id="WP_207683465.1">
    <property type="nucleotide sequence ID" value="NZ_CP061800.1"/>
</dbReference>
<feature type="modified residue" description="4-aspartylphosphate" evidence="6">
    <location>
        <position position="55"/>
    </location>
</feature>
<evidence type="ECO:0000259" key="7">
    <source>
        <dbReference type="PROSITE" id="PS50110"/>
    </source>
</evidence>
<dbReference type="GO" id="GO:0000976">
    <property type="term" value="F:transcription cis-regulatory region binding"/>
    <property type="evidence" value="ECO:0007669"/>
    <property type="project" value="TreeGrafter"/>
</dbReference>
<organism evidence="8 9">
    <name type="scientific">Desulfonema magnum</name>
    <dbReference type="NCBI Taxonomy" id="45655"/>
    <lineage>
        <taxon>Bacteria</taxon>
        <taxon>Pseudomonadati</taxon>
        <taxon>Thermodesulfobacteriota</taxon>
        <taxon>Desulfobacteria</taxon>
        <taxon>Desulfobacterales</taxon>
        <taxon>Desulfococcaceae</taxon>
        <taxon>Desulfonema</taxon>
    </lineage>
</organism>
<dbReference type="InterPro" id="IPR039420">
    <property type="entry name" value="WalR-like"/>
</dbReference>
<dbReference type="Gene3D" id="3.30.565.10">
    <property type="entry name" value="Histidine kinase-like ATPase, C-terminal domain"/>
    <property type="match status" value="1"/>
</dbReference>
<keyword evidence="3" id="KW-0805">Transcription regulation</keyword>
<gene>
    <name evidence="8" type="ORF">dnm_049630</name>
</gene>
<name>A0A975GPE2_9BACT</name>
<dbReference type="GO" id="GO:0016301">
    <property type="term" value="F:kinase activity"/>
    <property type="evidence" value="ECO:0007669"/>
    <property type="project" value="UniProtKB-KW"/>
</dbReference>
<dbReference type="GO" id="GO:0005829">
    <property type="term" value="C:cytosol"/>
    <property type="evidence" value="ECO:0007669"/>
    <property type="project" value="TreeGrafter"/>
</dbReference>
<dbReference type="InterPro" id="IPR011006">
    <property type="entry name" value="CheY-like_superfamily"/>
</dbReference>
<dbReference type="Gene3D" id="3.40.50.2300">
    <property type="match status" value="1"/>
</dbReference>
<sequence>MKPTLLVADDNTATLQLITLQLKNMGYQIVIAENGMNAWTLLKKSPKTYDTVILDRMMPGLDGLEVLSRMKNHEILKMVPVIFQTSMDGEENILEGFQAGVDYYLTKPYKKEILQATVKAALSTYLTHKSMQEAIRRTTHALTLMKTGLFEFRDMEEAQMLATLLAAVCPKPDKTAIGLWELLLNAVEHGNLEITYKEKSRLIEDDKWLIEMKRRMALPKNASKTVSVRFERSDNEIRFLIRDQGAGFNWKSFMEYSVERAFDPHGRGIQLARTTSFDRLEYTDPGNQVLAVIHR</sequence>
<dbReference type="PROSITE" id="PS50110">
    <property type="entry name" value="RESPONSE_REGULATORY"/>
    <property type="match status" value="1"/>
</dbReference>
<keyword evidence="5" id="KW-0804">Transcription</keyword>
<dbReference type="InterPro" id="IPR001789">
    <property type="entry name" value="Sig_transdc_resp-reg_receiver"/>
</dbReference>
<keyword evidence="8" id="KW-0418">Kinase</keyword>
<protein>
    <submittedName>
        <fullName evidence="8">Two component system response regulator/histidine kinase</fullName>
    </submittedName>
</protein>
<keyword evidence="4" id="KW-0238">DNA-binding</keyword>
<dbReference type="SMART" id="SM00448">
    <property type="entry name" value="REC"/>
    <property type="match status" value="1"/>
</dbReference>
<evidence type="ECO:0000313" key="8">
    <source>
        <dbReference type="EMBL" id="QTA88916.1"/>
    </source>
</evidence>
<dbReference type="CDD" id="cd17574">
    <property type="entry name" value="REC_OmpR"/>
    <property type="match status" value="1"/>
</dbReference>
<dbReference type="PANTHER" id="PTHR48111">
    <property type="entry name" value="REGULATOR OF RPOS"/>
    <property type="match status" value="1"/>
</dbReference>
<dbReference type="KEGG" id="dmm:dnm_049630"/>
<keyword evidence="9" id="KW-1185">Reference proteome</keyword>
<dbReference type="Pfam" id="PF00072">
    <property type="entry name" value="Response_reg"/>
    <property type="match status" value="1"/>
</dbReference>
<dbReference type="GO" id="GO:0006355">
    <property type="term" value="P:regulation of DNA-templated transcription"/>
    <property type="evidence" value="ECO:0007669"/>
    <property type="project" value="TreeGrafter"/>
</dbReference>
<keyword evidence="2" id="KW-0902">Two-component regulatory system</keyword>
<dbReference type="SUPFAM" id="SSF52172">
    <property type="entry name" value="CheY-like"/>
    <property type="match status" value="1"/>
</dbReference>
<accession>A0A975GPE2</accession>
<evidence type="ECO:0000256" key="4">
    <source>
        <dbReference type="ARBA" id="ARBA00023125"/>
    </source>
</evidence>
<dbReference type="SUPFAM" id="SSF55874">
    <property type="entry name" value="ATPase domain of HSP90 chaperone/DNA topoisomerase II/histidine kinase"/>
    <property type="match status" value="1"/>
</dbReference>
<feature type="domain" description="Response regulatory" evidence="7">
    <location>
        <begin position="4"/>
        <end position="122"/>
    </location>
</feature>
<dbReference type="AlphaFoldDB" id="A0A975GPE2"/>
<evidence type="ECO:0000256" key="1">
    <source>
        <dbReference type="ARBA" id="ARBA00022553"/>
    </source>
</evidence>
<keyword evidence="1 6" id="KW-0597">Phosphoprotein</keyword>